<reference evidence="5 6" key="1">
    <citation type="submission" date="2019-05" db="EMBL/GenBank/DDBJ databases">
        <title>Complete genome sequence of Pseudomonas Pseudomonas resinovorans.</title>
        <authorList>
            <person name="Chen H.-P."/>
        </authorList>
    </citation>
    <scope>NUCLEOTIDE SEQUENCE [LARGE SCALE GENOMIC DNA]</scope>
    <source>
        <strain evidence="5 6">TCU-CK1</strain>
    </source>
</reference>
<sequence length="271" mass="30459">MRLNNLLSNPEILPWHEQVADLYDHSSDQDLPTRISEWLKEVVCHEAFILKLYDTGSELPIIISHDIPQSRHEAYFERYLADAYRYDPLLLHLGMQGGSKVVQINSETCALKGSDYYSSYYRGLALRDEVDFVVPLTDGASLVLSIGRKGSIASREEIHMLENVYAIIKGVLGNYYKHSLDKGRSAVVRQGTAIGEVGATLTAREREIVDLMISGRCTKDLARYLGISVQTVKVHRRNIYSKLGINTELQLCSLFLARSSPARGTELLTLN</sequence>
<keyword evidence="1" id="KW-0805">Transcription regulation</keyword>
<dbReference type="PANTHER" id="PTHR44688">
    <property type="entry name" value="DNA-BINDING TRANSCRIPTIONAL ACTIVATOR DEVR_DOSR"/>
    <property type="match status" value="1"/>
</dbReference>
<organism evidence="5 6">
    <name type="scientific">Pseudomonas monteilii</name>
    <dbReference type="NCBI Taxonomy" id="76759"/>
    <lineage>
        <taxon>Bacteria</taxon>
        <taxon>Pseudomonadati</taxon>
        <taxon>Pseudomonadota</taxon>
        <taxon>Gammaproteobacteria</taxon>
        <taxon>Pseudomonadales</taxon>
        <taxon>Pseudomonadaceae</taxon>
        <taxon>Pseudomonas</taxon>
    </lineage>
</organism>
<dbReference type="RefSeq" id="WP_027608939.1">
    <property type="nucleotide sequence ID" value="NZ_CP040324.1"/>
</dbReference>
<evidence type="ECO:0000256" key="3">
    <source>
        <dbReference type="ARBA" id="ARBA00023163"/>
    </source>
</evidence>
<proteinExistence type="predicted"/>
<dbReference type="Gene3D" id="1.10.10.10">
    <property type="entry name" value="Winged helix-like DNA-binding domain superfamily/Winged helix DNA-binding domain"/>
    <property type="match status" value="1"/>
</dbReference>
<accession>A0AAE6V241</accession>
<feature type="domain" description="HTH luxR-type" evidence="4">
    <location>
        <begin position="194"/>
        <end position="259"/>
    </location>
</feature>
<gene>
    <name evidence="5" type="ORF">TCK1_2394</name>
</gene>
<evidence type="ECO:0000259" key="4">
    <source>
        <dbReference type="PROSITE" id="PS50043"/>
    </source>
</evidence>
<evidence type="ECO:0000313" key="6">
    <source>
        <dbReference type="Proteomes" id="UP000464593"/>
    </source>
</evidence>
<evidence type="ECO:0000313" key="5">
    <source>
        <dbReference type="EMBL" id="QHB27740.1"/>
    </source>
</evidence>
<dbReference type="InterPro" id="IPR016032">
    <property type="entry name" value="Sig_transdc_resp-reg_C-effctor"/>
</dbReference>
<dbReference type="GO" id="GO:0003677">
    <property type="term" value="F:DNA binding"/>
    <property type="evidence" value="ECO:0007669"/>
    <property type="project" value="UniProtKB-KW"/>
</dbReference>
<dbReference type="CDD" id="cd06170">
    <property type="entry name" value="LuxR_C_like"/>
    <property type="match status" value="1"/>
</dbReference>
<name>A0AAE6V241_9PSED</name>
<dbReference type="InterPro" id="IPR000792">
    <property type="entry name" value="Tscrpt_reg_LuxR_C"/>
</dbReference>
<dbReference type="Pfam" id="PF00196">
    <property type="entry name" value="GerE"/>
    <property type="match status" value="1"/>
</dbReference>
<dbReference type="PRINTS" id="PR00038">
    <property type="entry name" value="HTHLUXR"/>
</dbReference>
<protein>
    <submittedName>
        <fullName evidence="5">Helix-turn-helix transcriptional regulator</fullName>
    </submittedName>
</protein>
<dbReference type="EMBL" id="CP040324">
    <property type="protein sequence ID" value="QHB27740.1"/>
    <property type="molecule type" value="Genomic_DNA"/>
</dbReference>
<evidence type="ECO:0000256" key="2">
    <source>
        <dbReference type="ARBA" id="ARBA00023125"/>
    </source>
</evidence>
<dbReference type="PROSITE" id="PS50043">
    <property type="entry name" value="HTH_LUXR_2"/>
    <property type="match status" value="1"/>
</dbReference>
<dbReference type="Proteomes" id="UP000464593">
    <property type="component" value="Chromosome"/>
</dbReference>
<dbReference type="AlphaFoldDB" id="A0AAE6V241"/>
<dbReference type="SMART" id="SM00421">
    <property type="entry name" value="HTH_LUXR"/>
    <property type="match status" value="1"/>
</dbReference>
<keyword evidence="3" id="KW-0804">Transcription</keyword>
<keyword evidence="2" id="KW-0238">DNA-binding</keyword>
<evidence type="ECO:0000256" key="1">
    <source>
        <dbReference type="ARBA" id="ARBA00023015"/>
    </source>
</evidence>
<dbReference type="SUPFAM" id="SSF46894">
    <property type="entry name" value="C-terminal effector domain of the bipartite response regulators"/>
    <property type="match status" value="1"/>
</dbReference>
<dbReference type="GO" id="GO:0006355">
    <property type="term" value="P:regulation of DNA-templated transcription"/>
    <property type="evidence" value="ECO:0007669"/>
    <property type="project" value="InterPro"/>
</dbReference>
<dbReference type="PANTHER" id="PTHR44688:SF16">
    <property type="entry name" value="DNA-BINDING TRANSCRIPTIONAL ACTIVATOR DEVR_DOSR"/>
    <property type="match status" value="1"/>
</dbReference>
<dbReference type="InterPro" id="IPR036388">
    <property type="entry name" value="WH-like_DNA-bd_sf"/>
</dbReference>